<keyword evidence="3" id="KW-1185">Reference proteome</keyword>
<proteinExistence type="predicted"/>
<evidence type="ECO:0000256" key="1">
    <source>
        <dbReference type="SAM" id="MobiDB-lite"/>
    </source>
</evidence>
<name>A0A7J8HSG0_ROUAE</name>
<dbReference type="EMBL" id="JACASE010000004">
    <property type="protein sequence ID" value="KAF6475018.1"/>
    <property type="molecule type" value="Genomic_DNA"/>
</dbReference>
<comment type="caution">
    <text evidence="2">The sequence shown here is derived from an EMBL/GenBank/DDBJ whole genome shotgun (WGS) entry which is preliminary data.</text>
</comment>
<dbReference type="Proteomes" id="UP000593571">
    <property type="component" value="Unassembled WGS sequence"/>
</dbReference>
<feature type="region of interest" description="Disordered" evidence="1">
    <location>
        <begin position="33"/>
        <end position="64"/>
    </location>
</feature>
<protein>
    <submittedName>
        <fullName evidence="2">Uncharacterized protein</fullName>
    </submittedName>
</protein>
<gene>
    <name evidence="2" type="ORF">HJG63_011111</name>
</gene>
<reference evidence="2 3" key="1">
    <citation type="journal article" date="2020" name="Nature">
        <title>Six reference-quality genomes reveal evolution of bat adaptations.</title>
        <authorList>
            <person name="Jebb D."/>
            <person name="Huang Z."/>
            <person name="Pippel M."/>
            <person name="Hughes G.M."/>
            <person name="Lavrichenko K."/>
            <person name="Devanna P."/>
            <person name="Winkler S."/>
            <person name="Jermiin L.S."/>
            <person name="Skirmuntt E.C."/>
            <person name="Katzourakis A."/>
            <person name="Burkitt-Gray L."/>
            <person name="Ray D.A."/>
            <person name="Sullivan K.A.M."/>
            <person name="Roscito J.G."/>
            <person name="Kirilenko B.M."/>
            <person name="Davalos L.M."/>
            <person name="Corthals A.P."/>
            <person name="Power M.L."/>
            <person name="Jones G."/>
            <person name="Ransome R.D."/>
            <person name="Dechmann D.K.N."/>
            <person name="Locatelli A.G."/>
            <person name="Puechmaille S.J."/>
            <person name="Fedrigo O."/>
            <person name="Jarvis E.D."/>
            <person name="Hiller M."/>
            <person name="Vernes S.C."/>
            <person name="Myers E.W."/>
            <person name="Teeling E.C."/>
        </authorList>
    </citation>
    <scope>NUCLEOTIDE SEQUENCE [LARGE SCALE GENOMIC DNA]</scope>
    <source>
        <strain evidence="2">MRouAeg1</strain>
        <tissue evidence="2">Muscle</tissue>
    </source>
</reference>
<evidence type="ECO:0000313" key="2">
    <source>
        <dbReference type="EMBL" id="KAF6475018.1"/>
    </source>
</evidence>
<dbReference type="AlphaFoldDB" id="A0A7J8HSG0"/>
<accession>A0A7J8HSG0</accession>
<evidence type="ECO:0000313" key="3">
    <source>
        <dbReference type="Proteomes" id="UP000593571"/>
    </source>
</evidence>
<organism evidence="2 3">
    <name type="scientific">Rousettus aegyptiacus</name>
    <name type="common">Egyptian fruit bat</name>
    <name type="synonym">Pteropus aegyptiacus</name>
    <dbReference type="NCBI Taxonomy" id="9407"/>
    <lineage>
        <taxon>Eukaryota</taxon>
        <taxon>Metazoa</taxon>
        <taxon>Chordata</taxon>
        <taxon>Craniata</taxon>
        <taxon>Vertebrata</taxon>
        <taxon>Euteleostomi</taxon>
        <taxon>Mammalia</taxon>
        <taxon>Eutheria</taxon>
        <taxon>Laurasiatheria</taxon>
        <taxon>Chiroptera</taxon>
        <taxon>Yinpterochiroptera</taxon>
        <taxon>Pteropodoidea</taxon>
        <taxon>Pteropodidae</taxon>
        <taxon>Rousettinae</taxon>
        <taxon>Rousettus</taxon>
    </lineage>
</organism>
<sequence length="122" mass="13156">MSACSSGFLRSVTHTGLRLPILRCLGNARTGTTCTAPHAKEGEEGNGQNSWKRPVRPRPTKPPPFYGPCGWPCPSARRCAGPHTVACTGFGEGPRTRHPSFSLHFSPLFLNTQSASSYTSTR</sequence>